<feature type="domain" description="Ketosynthase family 3 (KS3)" evidence="9">
    <location>
        <begin position="2517"/>
        <end position="2943"/>
    </location>
</feature>
<dbReference type="InterPro" id="IPR001227">
    <property type="entry name" value="Ac_transferase_dom_sf"/>
</dbReference>
<dbReference type="Gene3D" id="3.40.50.720">
    <property type="entry name" value="NAD(P)-binding Rossmann-like Domain"/>
    <property type="match status" value="3"/>
</dbReference>
<feature type="region of interest" description="C-terminal hotdog fold" evidence="6">
    <location>
        <begin position="3560"/>
        <end position="3695"/>
    </location>
</feature>
<dbReference type="SMART" id="SM00829">
    <property type="entry name" value="PKS_ER"/>
    <property type="match status" value="1"/>
</dbReference>
<dbReference type="Pfam" id="PF18369">
    <property type="entry name" value="PKS_DE"/>
    <property type="match status" value="1"/>
</dbReference>
<feature type="active site" description="Proton donor; for dehydratase activity" evidence="6">
    <location>
        <position position="5360"/>
    </location>
</feature>
<dbReference type="Pfam" id="PF08240">
    <property type="entry name" value="ADH_N"/>
    <property type="match status" value="1"/>
</dbReference>
<dbReference type="Pfam" id="PF14765">
    <property type="entry name" value="PS-DH"/>
    <property type="match status" value="2"/>
</dbReference>
<evidence type="ECO:0000256" key="7">
    <source>
        <dbReference type="SAM" id="MobiDB-lite"/>
    </source>
</evidence>
<evidence type="ECO:0000256" key="5">
    <source>
        <dbReference type="ARBA" id="ARBA00023315"/>
    </source>
</evidence>
<dbReference type="InterPro" id="IPR050091">
    <property type="entry name" value="PKS_NRPS_Biosynth_Enz"/>
</dbReference>
<dbReference type="InterPro" id="IPR002364">
    <property type="entry name" value="Quin_OxRdtase/zeta-crystal_CS"/>
</dbReference>
<feature type="domain" description="Ketosynthase family 3 (KS3)" evidence="9">
    <location>
        <begin position="18"/>
        <end position="440"/>
    </location>
</feature>
<accession>A0ABV9DUX8</accession>
<dbReference type="Pfam" id="PF13602">
    <property type="entry name" value="ADH_zinc_N_2"/>
    <property type="match status" value="1"/>
</dbReference>
<dbReference type="InterPro" id="IPR016036">
    <property type="entry name" value="Malonyl_transacylase_ACP-bd"/>
</dbReference>
<dbReference type="SUPFAM" id="SSF55048">
    <property type="entry name" value="Probable ACP-binding domain of malonyl-CoA ACP transacylase"/>
    <property type="match status" value="4"/>
</dbReference>
<dbReference type="SMART" id="SM01294">
    <property type="entry name" value="PKS_PP_betabranch"/>
    <property type="match status" value="4"/>
</dbReference>
<dbReference type="Pfam" id="PF22953">
    <property type="entry name" value="SpnB_Rossmann"/>
    <property type="match status" value="2"/>
</dbReference>
<feature type="region of interest" description="N-terminal hotdog fold" evidence="6">
    <location>
        <begin position="3422"/>
        <end position="3548"/>
    </location>
</feature>
<dbReference type="Proteomes" id="UP001595923">
    <property type="component" value="Unassembled WGS sequence"/>
</dbReference>
<keyword evidence="5" id="KW-0012">Acyltransferase</keyword>
<dbReference type="InterPro" id="IPR009081">
    <property type="entry name" value="PP-bd_ACP"/>
</dbReference>
<dbReference type="InterPro" id="IPR055123">
    <property type="entry name" value="SpnB-like_Rossmann"/>
</dbReference>
<feature type="domain" description="PKS/mFAS DH" evidence="10">
    <location>
        <begin position="5161"/>
        <end position="5438"/>
    </location>
</feature>
<dbReference type="InterPro" id="IPR049900">
    <property type="entry name" value="PKS_mFAS_DH"/>
</dbReference>
<dbReference type="Gene3D" id="1.10.1200.10">
    <property type="entry name" value="ACP-like"/>
    <property type="match status" value="4"/>
</dbReference>
<evidence type="ECO:0000313" key="12">
    <source>
        <dbReference type="Proteomes" id="UP001595923"/>
    </source>
</evidence>
<keyword evidence="2" id="KW-0597">Phosphoprotein</keyword>
<feature type="active site" description="Proton donor; for dehydratase activity" evidence="6">
    <location>
        <position position="3621"/>
    </location>
</feature>
<dbReference type="Gene3D" id="3.40.47.10">
    <property type="match status" value="4"/>
</dbReference>
<dbReference type="InterPro" id="IPR006162">
    <property type="entry name" value="Ppantetheine_attach_site"/>
</dbReference>
<dbReference type="InterPro" id="IPR016039">
    <property type="entry name" value="Thiolase-like"/>
</dbReference>
<feature type="domain" description="Ketosynthase family 3 (KS3)" evidence="9">
    <location>
        <begin position="1021"/>
        <end position="1440"/>
    </location>
</feature>
<keyword evidence="1" id="KW-0596">Phosphopantetheine</keyword>
<dbReference type="Gene3D" id="3.40.366.10">
    <property type="entry name" value="Malonyl-Coenzyme A Acyl Carrier Protein, domain 2"/>
    <property type="match status" value="4"/>
</dbReference>
<dbReference type="PROSITE" id="PS52004">
    <property type="entry name" value="KS3_2"/>
    <property type="match status" value="4"/>
</dbReference>
<dbReference type="CDD" id="cd08956">
    <property type="entry name" value="KR_3_FAS_SDR_x"/>
    <property type="match status" value="2"/>
</dbReference>
<dbReference type="CDD" id="cd08952">
    <property type="entry name" value="KR_1_SDR_x"/>
    <property type="match status" value="1"/>
</dbReference>
<dbReference type="InterPro" id="IPR013968">
    <property type="entry name" value="PKS_KR"/>
</dbReference>
<dbReference type="PROSITE" id="PS00606">
    <property type="entry name" value="KS3_1"/>
    <property type="match status" value="3"/>
</dbReference>
<dbReference type="SMART" id="SM00827">
    <property type="entry name" value="PKS_AT"/>
    <property type="match status" value="4"/>
</dbReference>
<dbReference type="InterPro" id="IPR016035">
    <property type="entry name" value="Acyl_Trfase/lysoPLipase"/>
</dbReference>
<dbReference type="PANTHER" id="PTHR43775:SF51">
    <property type="entry name" value="INACTIVE PHENOLPHTHIOCEROL SYNTHESIS POLYKETIDE SYNTHASE TYPE I PKS1-RELATED"/>
    <property type="match status" value="1"/>
</dbReference>
<evidence type="ECO:0000256" key="2">
    <source>
        <dbReference type="ARBA" id="ARBA00022553"/>
    </source>
</evidence>
<feature type="compositionally biased region" description="Basic and acidic residues" evidence="7">
    <location>
        <begin position="3511"/>
        <end position="3524"/>
    </location>
</feature>
<dbReference type="InterPro" id="IPR011032">
    <property type="entry name" value="GroES-like_sf"/>
</dbReference>
<dbReference type="SUPFAM" id="SSF51735">
    <property type="entry name" value="NAD(P)-binding Rossmann-fold domains"/>
    <property type="match status" value="7"/>
</dbReference>
<dbReference type="PROSITE" id="PS52019">
    <property type="entry name" value="PKS_MFAS_DH"/>
    <property type="match status" value="2"/>
</dbReference>
<dbReference type="Pfam" id="PF16197">
    <property type="entry name" value="KAsynt_C_assoc"/>
    <property type="match status" value="4"/>
</dbReference>
<dbReference type="InterPro" id="IPR014031">
    <property type="entry name" value="Ketoacyl_synth_C"/>
</dbReference>
<feature type="region of interest" description="Disordered" evidence="7">
    <location>
        <begin position="3510"/>
        <end position="3529"/>
    </location>
</feature>
<feature type="domain" description="PKS/mFAS DH" evidence="10">
    <location>
        <begin position="3422"/>
        <end position="3695"/>
    </location>
</feature>
<feature type="domain" description="Carrier" evidence="8">
    <location>
        <begin position="930"/>
        <end position="1005"/>
    </location>
</feature>
<evidence type="ECO:0000256" key="1">
    <source>
        <dbReference type="ARBA" id="ARBA00022450"/>
    </source>
</evidence>
<evidence type="ECO:0000256" key="6">
    <source>
        <dbReference type="PROSITE-ProRule" id="PRU01363"/>
    </source>
</evidence>
<evidence type="ECO:0000259" key="8">
    <source>
        <dbReference type="PROSITE" id="PS50075"/>
    </source>
</evidence>
<dbReference type="SUPFAM" id="SSF53901">
    <property type="entry name" value="Thiolase-like"/>
    <property type="match status" value="4"/>
</dbReference>
<dbReference type="Pfam" id="PF21089">
    <property type="entry name" value="PKS_DH_N"/>
    <property type="match status" value="2"/>
</dbReference>
<dbReference type="InterPro" id="IPR020807">
    <property type="entry name" value="PKS_DH"/>
</dbReference>
<name>A0ABV9DUX8_9ACTN</name>
<dbReference type="SUPFAM" id="SSF47336">
    <property type="entry name" value="ACP-like"/>
    <property type="match status" value="4"/>
</dbReference>
<feature type="domain" description="Carrier" evidence="8">
    <location>
        <begin position="6242"/>
        <end position="6317"/>
    </location>
</feature>
<feature type="domain" description="Ketosynthase family 3 (KS3)" evidence="9">
    <location>
        <begin position="4269"/>
        <end position="4689"/>
    </location>
</feature>
<proteinExistence type="predicted"/>
<dbReference type="NCBIfam" id="NF045894">
    <property type="entry name" value="PKS_plus_SDR"/>
    <property type="match status" value="1"/>
</dbReference>
<dbReference type="SMART" id="SM00823">
    <property type="entry name" value="PKS_PP"/>
    <property type="match status" value="4"/>
</dbReference>
<feature type="active site" description="Proton acceptor; for dehydratase activity" evidence="6">
    <location>
        <position position="3453"/>
    </location>
</feature>
<dbReference type="InterPro" id="IPR049551">
    <property type="entry name" value="PKS_DH_C"/>
</dbReference>
<dbReference type="InterPro" id="IPR020806">
    <property type="entry name" value="PKS_PP-bd"/>
</dbReference>
<dbReference type="InterPro" id="IPR036736">
    <property type="entry name" value="ACP-like_sf"/>
</dbReference>
<dbReference type="Pfam" id="PF00698">
    <property type="entry name" value="Acyl_transf_1"/>
    <property type="match status" value="4"/>
</dbReference>
<feature type="active site" description="Proton acceptor; for dehydratase activity" evidence="6">
    <location>
        <position position="5192"/>
    </location>
</feature>
<evidence type="ECO:0000313" key="11">
    <source>
        <dbReference type="EMBL" id="MFC4562164.1"/>
    </source>
</evidence>
<dbReference type="EMBL" id="JBHSFQ010000007">
    <property type="protein sequence ID" value="MFC4562164.1"/>
    <property type="molecule type" value="Genomic_DNA"/>
</dbReference>
<feature type="domain" description="Carrier" evidence="8">
    <location>
        <begin position="2423"/>
        <end position="2498"/>
    </location>
</feature>
<dbReference type="InterPro" id="IPR020841">
    <property type="entry name" value="PKS_Beta-ketoAc_synthase_dom"/>
</dbReference>
<dbReference type="CDD" id="cd00833">
    <property type="entry name" value="PKS"/>
    <property type="match status" value="4"/>
</dbReference>
<keyword evidence="4" id="KW-0511">Multifunctional enzyme</keyword>
<dbReference type="Gene3D" id="3.40.50.11460">
    <property type="match status" value="1"/>
</dbReference>
<dbReference type="SMART" id="SM00826">
    <property type="entry name" value="PKS_DH"/>
    <property type="match status" value="2"/>
</dbReference>
<dbReference type="PANTHER" id="PTHR43775">
    <property type="entry name" value="FATTY ACID SYNTHASE"/>
    <property type="match status" value="1"/>
</dbReference>
<feature type="domain" description="Carrier" evidence="8">
    <location>
        <begin position="4174"/>
        <end position="4252"/>
    </location>
</feature>
<dbReference type="SUPFAM" id="SSF50129">
    <property type="entry name" value="GroES-like"/>
    <property type="match status" value="1"/>
</dbReference>
<organism evidence="11 12">
    <name type="scientific">Nocardiopsis mangrovi</name>
    <dbReference type="NCBI Taxonomy" id="1179818"/>
    <lineage>
        <taxon>Bacteria</taxon>
        <taxon>Bacillati</taxon>
        <taxon>Actinomycetota</taxon>
        <taxon>Actinomycetes</taxon>
        <taxon>Streptosporangiales</taxon>
        <taxon>Nocardiopsidaceae</taxon>
        <taxon>Nocardiopsis</taxon>
    </lineage>
</organism>
<dbReference type="InterPro" id="IPR049552">
    <property type="entry name" value="PKS_DH_N"/>
</dbReference>
<protein>
    <submittedName>
        <fullName evidence="11">Type I polyketide synthase</fullName>
    </submittedName>
</protein>
<comment type="caution">
    <text evidence="11">The sequence shown here is derived from an EMBL/GenBank/DDBJ whole genome shotgun (WGS) entry which is preliminary data.</text>
</comment>
<dbReference type="Gene3D" id="3.30.70.3290">
    <property type="match status" value="4"/>
</dbReference>
<dbReference type="InterPro" id="IPR013154">
    <property type="entry name" value="ADH-like_N"/>
</dbReference>
<dbReference type="InterPro" id="IPR042104">
    <property type="entry name" value="PKS_dehydratase_sf"/>
</dbReference>
<dbReference type="InterPro" id="IPR018201">
    <property type="entry name" value="Ketoacyl_synth_AS"/>
</dbReference>
<dbReference type="CDD" id="cd05195">
    <property type="entry name" value="enoyl_red"/>
    <property type="match status" value="1"/>
</dbReference>
<dbReference type="InterPro" id="IPR014030">
    <property type="entry name" value="Ketoacyl_synth_N"/>
</dbReference>
<dbReference type="Gene3D" id="3.10.129.110">
    <property type="entry name" value="Polyketide synthase dehydratase"/>
    <property type="match status" value="2"/>
</dbReference>
<evidence type="ECO:0000256" key="3">
    <source>
        <dbReference type="ARBA" id="ARBA00022679"/>
    </source>
</evidence>
<reference evidence="12" key="1">
    <citation type="journal article" date="2019" name="Int. J. Syst. Evol. Microbiol.">
        <title>The Global Catalogue of Microorganisms (GCM) 10K type strain sequencing project: providing services to taxonomists for standard genome sequencing and annotation.</title>
        <authorList>
            <consortium name="The Broad Institute Genomics Platform"/>
            <consortium name="The Broad Institute Genome Sequencing Center for Infectious Disease"/>
            <person name="Wu L."/>
            <person name="Ma J."/>
        </authorList>
    </citation>
    <scope>NUCLEOTIDE SEQUENCE [LARGE SCALE GENOMIC DNA]</scope>
    <source>
        <strain evidence="12">XZYJ18</strain>
    </source>
</reference>
<evidence type="ECO:0000259" key="9">
    <source>
        <dbReference type="PROSITE" id="PS52004"/>
    </source>
</evidence>
<dbReference type="Gene3D" id="6.10.140.1830">
    <property type="match status" value="1"/>
</dbReference>
<dbReference type="Pfam" id="PF08659">
    <property type="entry name" value="KR"/>
    <property type="match status" value="3"/>
</dbReference>
<dbReference type="Pfam" id="PF00550">
    <property type="entry name" value="PP-binding"/>
    <property type="match status" value="4"/>
</dbReference>
<evidence type="ECO:0000259" key="10">
    <source>
        <dbReference type="PROSITE" id="PS52019"/>
    </source>
</evidence>
<dbReference type="Gene3D" id="3.90.180.10">
    <property type="entry name" value="Medium-chain alcohol dehydrogenases, catalytic domain"/>
    <property type="match status" value="1"/>
</dbReference>
<dbReference type="SMART" id="SM00822">
    <property type="entry name" value="PKS_KR"/>
    <property type="match status" value="3"/>
</dbReference>
<dbReference type="InterPro" id="IPR036291">
    <property type="entry name" value="NAD(P)-bd_dom_sf"/>
</dbReference>
<dbReference type="InterPro" id="IPR041618">
    <property type="entry name" value="PKS_DE"/>
</dbReference>
<keyword evidence="12" id="KW-1185">Reference proteome</keyword>
<dbReference type="PROSITE" id="PS01162">
    <property type="entry name" value="QOR_ZETA_CRYSTAL"/>
    <property type="match status" value="1"/>
</dbReference>
<dbReference type="PROSITE" id="PS00012">
    <property type="entry name" value="PHOSPHOPANTETHEINE"/>
    <property type="match status" value="3"/>
</dbReference>
<dbReference type="SUPFAM" id="SSF52151">
    <property type="entry name" value="FabD/lysophospholipase-like"/>
    <property type="match status" value="4"/>
</dbReference>
<dbReference type="PROSITE" id="PS50075">
    <property type="entry name" value="CARRIER"/>
    <property type="match status" value="4"/>
</dbReference>
<dbReference type="InterPro" id="IPR020843">
    <property type="entry name" value="ER"/>
</dbReference>
<evidence type="ECO:0000256" key="4">
    <source>
        <dbReference type="ARBA" id="ARBA00023268"/>
    </source>
</evidence>
<dbReference type="Pfam" id="PF00109">
    <property type="entry name" value="ketoacyl-synt"/>
    <property type="match status" value="4"/>
</dbReference>
<keyword evidence="3" id="KW-0808">Transferase</keyword>
<dbReference type="Pfam" id="PF02801">
    <property type="entry name" value="Ketoacyl-synt_C"/>
    <property type="match status" value="4"/>
</dbReference>
<sequence length="6396" mass="666399">MSREQAGPDAESSVVRGGDPVAIVAIGCRFPGGVSSPDDLWRLLAEERDAVSALPADRGWDIEGRYDPDPARPGSFYQREANLLERIGEFAAEFFGISPREAAVMDPQQRLLLETAWEAFEHGGILPGTLHGSETGVFIGAIALNRDGGGPTGEGYRLTGSATGVAAGRIAYTFGLEGPTLSVDTGQSSSLVALHLAVRALRAGECSLALAGGATVMTRPDLLVEFSRQRALSPDGRSRAFSERADGFGLGEGVGLVLLERLSDARRNGHDVLAVVRGSAINQDGASDGLTAPSGPAQQRVIRTALADAGLTPGDVDAVEAHGTGTTLGDPVEAEALLAAYGRDRPADRPLWLGSVKSNIGHAQAAAGIAGVIKTVMALRHRRLPKTLHAEEPTSRVDWSAGSVSLLTEPVEWPDGDRPRRAGVSSFGISGTNAHLILEEAPEPAPRPAAGSPPLLSSGPVPWVLSAKTARELRGQAERLLAVAGDPDTSLTDVAWSLARTRARFDHRAVISGSTLPELRDGLAALAEGHGSADLVSGAVIPSPRVVMVFPGQGAQWPAMARELHACSPAFAEAFDACAAAITPWVEWDPRHLVTGEDLDLNRVDVVQPALFAVMVSLARLWGAVGVEPAAVIGHSQGEIAAAHIAGALSLDDAARIVALRSRALRELSGLGGMLSVPLPEREIAAHLDSRPGLGIAAVNGPGHVVVSGDAGPLNELHEELTAAGVRSRMVPVDYASHSPHVEQVRERILADLAAITPRSSEVPFYSTLTGEPLDTAELTAEYWYRNLREPVRFQQAQETALAGGHTIFLEVSPHPVLLPAMADTIAASTPDAVALGTLRRDEPAAGRFVHALGRAHAAGADIDWTALLGSGHRLPLPTYAFDRQRFPIGGASADDVRDGAEPAAAAAVEPPVTGLAHRLGTVPAAERPRLARGLVREAAAAVLGHGDPRALTDDRPFRDLGFDSLTAVELIDRLNRASGLRLPPSAVFAHPTVSALAGHVLDEATGKAGVEGAASAEASDEPVAIVGIGCRFPGGVASAEDLWRLVADGADAVGAFPADRGWSGRGSTEGAYARVGGFLHDGHGFDAEFFGISPREAAAMDPQQRLLLETAWEAVESAGIAPDSLKGSATGVFAGTSGQDYTTVAAGDPDAVADFGLTGAVASVMSGRVSYALGLQGPAMTVDTACSSSLVAIHLAVQALRRGECTLALAGGVTFMSTPGIFASFSRQGGLAADGRCKSFAEGADGTGWSEGVGLVLVERLSDALRNGHEVLAVVRGSAVNQDGASNGLTAPNGASQQRVIRTALADAGLTTTDVDAVEAHGTGTRLGDPIEAQALLATYGHDRPTDRPLLLGSVKSNIGHTQAAAGVAGVIKMVMALRHGRLPQTLHVDAPSSRMDWSAGTLSLLTDAAGWPETGRPRRAAVSSFGISGTNAHLVLEQAPEKAPAIVETTRSALDAGAVPWVLSAKSAASLRRQAEHLLTVVREREDVSPVDVGWSLATTRTRFDHRAVVSGADRDELLGALSAVAEGRTSARVVAGRAAASGVALVFSGQGAQWPGMARGLYESSPVFAEAFDEVCAAFDGLLPEPLAEVVLSADGTPQAALLDRTDFTQPALFAVGVALHALVQACGVRPDVLAGHSIGEITAAHIAGVLSLQDACTLVAARGRLMARLPSTGAMLSLETDEPGGLRLLDGIADIGIGAVNGPASVVVSGAVAGVEEVEARAHEAGIRATRLRVGQGFHSPLMDPILDDFAATVAELDLHPPAIPLVSTVTGRKLTTEEITSPHYWVRHARDTVRYHDAVQTIAADGIRTLIEIGPDSPLSALTAHDDDLTTVPLMRRPRSGEDPVPEPERFTQALARAHVSGADVDWTAVLGSGRPVPLPTYAFDRKRYWIDPVTTPNGVDENEARLWDAVDGDRTDDVARLLDVGESDVSALVPMLSGWRRRRREENDARSWHYDVSWSPVTVSGGAAGRWLLLVPADAPSNVRAFPPALGERGITVVECAVDSAETPREALAAAIGTACADAPVDRVLSLLAPSDPAHTPTLTQALGDAGIDAPLWCATWGAVSAGTPVSAPEQATVWGAGRVAALEHPDRWGGLIDLPSSFDGRVADALCAVLAGDEDQVAIRGSRVLARRLVRADVPAAGQGRGFRGTVLLTGGTGGLGGHLTRWLLEQGAEHVLVLSRGGPDSAGAAALRTEHGDRLSFVACDVAERDEVAAALEHVPEAYPLTAVVHAAGVMADGPVASLSRADWVTVSRPKVAAAWNLHELTRHLDLDAFVLFSSGAGVVGAGGLAAYGAANAFLDAFAEYRRALGLPATAVAWGAWADEGMAVRSESMRSLAAQGMRPMAPRAALVALRQVLGAGRPTSYVADLDWERFAPMFTVARPSRLFDRIPELPAAPDGSHGSDLARLPVPQREEAVRTLVRSESAAVLGHTDPLALADDRPFREQGFDSLTAVELRNRVNAATGLRLPSSVVFDHPTVLALTGHVLARLADLPDAAAETAPPSHGLIDEPVAIVGLGCRYPGGVGSADDLWRLVLEGDDAIGAFPLDRGWDMATLFDTNPDRLGATHAREGGFLRDGTDFDAAFFGISPREAVAMDPQQRLLLETAWEAIESAGIAPDSLKGSATGVFAGTTSQDYATLATTNPTATAGYGLTGAVASVLSGRIAYALGLEGPAITVDTACSSSLVALHLATQALRRGECSLALAGGVTFMSTPGVFTEFSRQGGLAADGRCKPFAGAADGTGWGEGVGLVLVERLSDALRNGHEVLAVVRGSAVNQDGASNGLTAPNGPSQQRVIRTALADAGIDAGDVDAVEAHGTGTTLGDPIEAHALLATYGKGRSSDRPLRLGSVKSNIGHTQAASGIAGVIKMVMALRHRTLPATLHVDEPTPEVDWSAGSVSLLTEPVEWPDGDRPRRAGVSSFGISGTNAHVILEQAPVPATAGGRPSPDTRMGGADLEPVVSGDTVPWILSAKSPAALHGQAEKLLAAVATRPDASPADVAWSLAHTRTRFDHRAVISGTGRDELLNGLAALAQGKSSSLLTSGHAPGSPRVVMVFPGQGAQWPAMARELHACSPAFAEAFDACAAAITPWVEWDPRHLVTGEDLDLNRVDVVQPALFAVMVSLARLWGAVGVEPAAVIGHSQGEIAAAHIAGALSLDDAARTVALRSQALRELSGLGGMLSVPLPEHEATRHLHRHPGLGIAAVNGPNHVVVSGDAGPLARLHEELTEAGVRSRMVPVDYASHSPHVEHVRERILADLAAITPRSSEVPLYSTLTGNPLDTAELTAEYWYRNLREPVRFQQAQETALTAGNTLFIEVSPHPVLLPAMTDTTTDSGRSAVTGTLRRDEPAAAGFIRAVGQAHAHGADVDWSTILGTGAPVPLPTYAFDRERFWIEPAPGAAADVAGAGITPTGHPLLGAMVEAPDGTATFTARLSLGTHPWLADHTVSGTTVIPGTAILEMAGRAGDHFQCDHIGELVLHTPMVLPEHHAIHVRVAIGASGPRGERDVTVHSRPEPAAHTGPAEWTLHATGELTSEPPAEVEALGQWPPLGAAPVDVDTVHARLAAEEMVYGPAFRGLRSVWHRGREIFAEVELPADHHAAADAFLLHPALLDAALQALAAADGVEIGLPFLWSGVRVPAVGATAVRARIVLLGEDTVAVSVFDAEGGPVASVDALTLRPLSSSAIAAAAATGQGSLFTVDWVPAAPAVPVPVSTWAVLGDPAIDAALREHGVSAGSAADLDALLDGLGEASAPDVVVWTPPAPAADVVPAVHATAAAALTLVRRWLAEPRTACSRLVVLTRGGVVARDGETPDLAAASLWGMLRSAQSEHPGRFVLVDLDRRDDRIGHAVLSAHATAVAADEPQIAVREEGILVPRATRVAARTPEVSPWRDWSSGTLLVTGASGRLGGLVARHAAEAGVGHLLLLSRRPADELGADLVARGTPVTVVACDAADRTAVAAALDALPEEFPLRAVVHAAGVLDDGVVESLTPERVAAVLRPKVDAAWNLHELTRDRDLDAFVLFSSFSGVTGVAGQSGYAAANTFLDALAPYRRARTLPAVSLAWGLWESGSGMTGHLDSADLERVGRIGVRGLPDAQGLDLLDAALARDDALLVPVRMDLAALGSQEAGLAPLWRSQAGNRPRRSAARVAETGLAHRLAALSGSERRSAVEELVLAEATAVLGHSDPNALSGDRAFRELGFDSLTAVELRNRINALADLRLPASAVFDHPTPNALAAQVLEQLTGDTARRVETVASGDGDEPVVIVGIGCRFPGGVASPDDLWRLVDEGGDAIGGFPTDRAWPVRAPDGGPAFARKGGFLHDGLAFDPGFFGISPREAVAMDPQQRLLLETAWEAVESAGIAPDALKGTRTGVFAGVMYHDYGSWLAEVPEELKGFLANGSAGSVATGRVSYELGFEGPALTVDTACSSSLVALHLAAQALRRGECDYALAGGVTFMSTPGVFDEFSRQQGLAADGRCKPFAGAADGTGFSEGVGLVLVERLSDARRNGHDVLAVVRGSAVNQDGASNGLTAPNGPSQQRVIRSALADASLTPGDVDAVEAHGTGTTLGDPIEAQALLATYGEGRSADRPLHLGSIKSNIGHAQAAAGIAGVIKMVMALRHGRIPKSLHIDEPSPAVDWSVGAVSLLTGPVEWPDGDRPRRAGVSSFGISGTNAHLILEQAPAAQAAEEDGTVPEPAVPGAPVPWVLSAKSPEALRGQAEKLLASVALRPDAPLADTAWSLAQTRTRFDHRAVVTGSTLPELRDGLAALAEGDRPAHLVSGTVVPSPRVVMVFPGQGAQWPAMARELYASAPAFTEAFDACAAAISSWTDWNPHDLVCDRDVDLNRVDVVQPALFAVMVSLARLWGAVGVEPAAVIGHSQGEIAAAHIAGALSLDDAARTVALRSRALRELSGLGGMLSVPLPEREIAAHLDSRPGLGIAAVNGPGHVVVSGDAGPLNELHEELTEAGVRSRMVPVDYASHSPHIDRIRERVLADLGPIRPRSSHIRFFSTLTGDLLDTTELTAEYWSRNLREPVRFQQAQETALAGGHGVFIEVSPHPVLLPAMTDTITDSGRRAAVTGTLRRDEPAAERFVQAVARAHVAGVDVDWAAVLGSGRPVRLPTYAFDRERFWIEPAPGATADVTGAGITPTGHPLLGARVDAPDDTTTFTARLSPTTHPWLTDHTVTGTTVIPGTAITEMAIHAGDHHGCDHLGELVLQAPMVLPDDQAIHIRVALGAPTAEGEREVTVHSRPEPATPAHHTDWTLHAAGVVAPAPPTEITALDHWPPTDAHPIDVADVYARLAERELRYGPVFQGLRSAWRKGRELYAEVGLSADQHRAADAFLLHPALLDAALHALVAAGDGGEEFTVGLPFSWSGVRILAAGATAVRARIVLLGEDTVAVSVFDAEGGPVATVDSLTLRPLSDARITAAGHDRQDSLFTVDWVHADAGGPDRSLSWAVLEPEDRIGTALRDSGVDAESVTDLDALFAALGTGTVPDVVVWPHRSTSAPDVAAAVRTGLAEALALAQRWLSEPRLARSRLLVLTRDGVTARDDDPADLEAAPLWGMLRSAQAEHPDRLLLVDARTEDLARLPSAVAAGEPQVALRGDDVLVPRLVRAAPAAGPALPAGSGWRLGVHRTGTIDGLDAVANDAADRPLAPDEVRIRVHTAGLNFRDVLVTLDMRGGETDMGSEGAGVVTETGADVSGLRVGDRVLGLLDDAFGPVAVADPRLLVRLPDGWSFTDAAAVPVAFLTAYYGLRDLAALKPGERVLVHAGAGGVGMAAVQLARHFGAEVFATASEAKWDALRAMGLPDTHIASSRTLDFEHEFLLATGGRGVDVVLDSLTGRFVDASLRLLPRGGRFIEIGKRDIRDADEVAAACPGVAYRAFDLMEAGPERIGEMLAELMALFESGAVEPLPVRAWPARRAREAFRHLAQARHVGKVVLTLPEPPLSSGTVLVTGGTGHLGGVVARHAAASGAAHVVVVGRRGGGAPGADELFADLTALGARVTFAACDAADRDALTAVIRDIPADLPLRSVVHAAGVLDDGVLESLTPERIDTVLRPKVHAAWNLHELTRHHELDAFVLFSSAAGITGNAGQAGYAAANVFLDALALHRRGLNLPGVSLAWGLWERSSGMTGHLGRTDLARMARTGVLGLTDEHGVALLDTALGLDLPVAVPLRLDAAALGASDPAPLWRSLIRTPARRAVRAAATQARGGLADRLAPLAAEERSRVLADAVRAEAAAVLGHGDGRTLGEDRPFRDLGFDSLTAVELRNRLNALTGVGLTATAVFDYPTVAALARHLLAAMLPDGGGTEPVGAAADDDDALRRRIDSIPIARLRESGLLDGLVRLAEPTSSPVPAAADTSADIDDMDIAALVRAASALEE</sequence>
<dbReference type="InterPro" id="IPR014043">
    <property type="entry name" value="Acyl_transferase_dom"/>
</dbReference>
<dbReference type="InterPro" id="IPR032821">
    <property type="entry name" value="PKS_assoc"/>
</dbReference>
<dbReference type="InterPro" id="IPR057326">
    <property type="entry name" value="KR_dom"/>
</dbReference>
<dbReference type="RefSeq" id="WP_378573135.1">
    <property type="nucleotide sequence ID" value="NZ_JBHSFQ010000007.1"/>
</dbReference>
<gene>
    <name evidence="11" type="ORF">ACFO4E_09875</name>
</gene>
<feature type="region of interest" description="N-terminal hotdog fold" evidence="6">
    <location>
        <begin position="5161"/>
        <end position="5287"/>
    </location>
</feature>
<feature type="region of interest" description="C-terminal hotdog fold" evidence="6">
    <location>
        <begin position="5299"/>
        <end position="5438"/>
    </location>
</feature>
<dbReference type="SMART" id="SM00825">
    <property type="entry name" value="PKS_KS"/>
    <property type="match status" value="4"/>
</dbReference>